<organism evidence="5 6">
    <name type="scientific">Streptomyces mangrovisoli</name>
    <dbReference type="NCBI Taxonomy" id="1428628"/>
    <lineage>
        <taxon>Bacteria</taxon>
        <taxon>Bacillati</taxon>
        <taxon>Actinomycetota</taxon>
        <taxon>Actinomycetes</taxon>
        <taxon>Kitasatosporales</taxon>
        <taxon>Streptomycetaceae</taxon>
        <taxon>Streptomyces</taxon>
    </lineage>
</organism>
<evidence type="ECO:0000259" key="4">
    <source>
        <dbReference type="PROSITE" id="PS50995"/>
    </source>
</evidence>
<dbReference type="InterPro" id="IPR000835">
    <property type="entry name" value="HTH_MarR-typ"/>
</dbReference>
<evidence type="ECO:0000313" key="5">
    <source>
        <dbReference type="EMBL" id="OIJ64393.1"/>
    </source>
</evidence>
<evidence type="ECO:0000313" key="6">
    <source>
        <dbReference type="Proteomes" id="UP000034196"/>
    </source>
</evidence>
<accession>A0A1J4NPP0</accession>
<dbReference type="InterPro" id="IPR023187">
    <property type="entry name" value="Tscrpt_reg_MarR-type_CS"/>
</dbReference>
<dbReference type="InterPro" id="IPR052526">
    <property type="entry name" value="HTH-type_Bedaq_tolerance"/>
</dbReference>
<dbReference type="OrthoDB" id="3215377at2"/>
<dbReference type="Pfam" id="PF12802">
    <property type="entry name" value="MarR_2"/>
    <property type="match status" value="1"/>
</dbReference>
<feature type="domain" description="HTH marR-type" evidence="4">
    <location>
        <begin position="6"/>
        <end position="141"/>
    </location>
</feature>
<comment type="caution">
    <text evidence="5">The sequence shown here is derived from an EMBL/GenBank/DDBJ whole genome shotgun (WGS) entry which is preliminary data.</text>
</comment>
<dbReference type="SMART" id="SM00347">
    <property type="entry name" value="HTH_MARR"/>
    <property type="match status" value="1"/>
</dbReference>
<dbReference type="InterPro" id="IPR036388">
    <property type="entry name" value="WH-like_DNA-bd_sf"/>
</dbReference>
<reference evidence="5" key="1">
    <citation type="submission" date="2016-10" db="EMBL/GenBank/DDBJ databases">
        <title>Genome sequence of Streptomyces mangrovisoli MUSC 149.</title>
        <authorList>
            <person name="Lee L.-H."/>
            <person name="Ser H.-L."/>
        </authorList>
    </citation>
    <scope>NUCLEOTIDE SEQUENCE [LARGE SCALE GENOMIC DNA]</scope>
    <source>
        <strain evidence="5">MUSC 149</strain>
    </source>
</reference>
<dbReference type="PROSITE" id="PS50995">
    <property type="entry name" value="HTH_MARR_2"/>
    <property type="match status" value="1"/>
</dbReference>
<dbReference type="EMBL" id="LAVA02000083">
    <property type="protein sequence ID" value="OIJ64393.1"/>
    <property type="molecule type" value="Genomic_DNA"/>
</dbReference>
<dbReference type="PROSITE" id="PS01117">
    <property type="entry name" value="HTH_MARR_1"/>
    <property type="match status" value="1"/>
</dbReference>
<dbReference type="Gene3D" id="1.10.10.10">
    <property type="entry name" value="Winged helix-like DNA-binding domain superfamily/Winged helix DNA-binding domain"/>
    <property type="match status" value="1"/>
</dbReference>
<keyword evidence="2" id="KW-0238">DNA-binding</keyword>
<dbReference type="AlphaFoldDB" id="A0A1J4NPP0"/>
<keyword evidence="1" id="KW-0805">Transcription regulation</keyword>
<dbReference type="GO" id="GO:0003677">
    <property type="term" value="F:DNA binding"/>
    <property type="evidence" value="ECO:0007669"/>
    <property type="project" value="UniProtKB-KW"/>
</dbReference>
<dbReference type="Proteomes" id="UP000034196">
    <property type="component" value="Unassembled WGS sequence"/>
</dbReference>
<dbReference type="InterPro" id="IPR036390">
    <property type="entry name" value="WH_DNA-bd_sf"/>
</dbReference>
<name>A0A1J4NPP0_9ACTN</name>
<protein>
    <submittedName>
        <fullName evidence="5">MarR family transcriptional regulator</fullName>
    </submittedName>
</protein>
<dbReference type="Gene3D" id="1.10.287.100">
    <property type="match status" value="1"/>
</dbReference>
<evidence type="ECO:0000256" key="3">
    <source>
        <dbReference type="ARBA" id="ARBA00023163"/>
    </source>
</evidence>
<dbReference type="STRING" id="1428628.WN71_029880"/>
<keyword evidence="3" id="KW-0804">Transcription</keyword>
<dbReference type="RefSeq" id="WP_046591075.1">
    <property type="nucleotide sequence ID" value="NZ_LAVA02000083.1"/>
</dbReference>
<evidence type="ECO:0000256" key="2">
    <source>
        <dbReference type="ARBA" id="ARBA00023125"/>
    </source>
</evidence>
<keyword evidence="6" id="KW-1185">Reference proteome</keyword>
<sequence>MNTPDRSRSAEELMAVVSLLNRRMRAASTEGALTPSQRIALSRLAEGPATTAALARAEHVRPQSMRATVGVLEEAGLVERTPHPTDGRQVVFSLTAAGRDRLVALRQAKETWLADAITARLDGAEQRLLDQAIDLLKRLAQA</sequence>
<dbReference type="PANTHER" id="PTHR39515:SF2">
    <property type="entry name" value="HTH-TYPE TRANSCRIPTIONAL REGULATOR RV0880"/>
    <property type="match status" value="1"/>
</dbReference>
<dbReference type="PANTHER" id="PTHR39515">
    <property type="entry name" value="CONSERVED PROTEIN"/>
    <property type="match status" value="1"/>
</dbReference>
<dbReference type="GO" id="GO:0003700">
    <property type="term" value="F:DNA-binding transcription factor activity"/>
    <property type="evidence" value="ECO:0007669"/>
    <property type="project" value="InterPro"/>
</dbReference>
<proteinExistence type="predicted"/>
<evidence type="ECO:0000256" key="1">
    <source>
        <dbReference type="ARBA" id="ARBA00023015"/>
    </source>
</evidence>
<gene>
    <name evidence="5" type="ORF">WN71_029880</name>
</gene>
<dbReference type="SUPFAM" id="SSF46785">
    <property type="entry name" value="Winged helix' DNA-binding domain"/>
    <property type="match status" value="1"/>
</dbReference>